<evidence type="ECO:0000256" key="3">
    <source>
        <dbReference type="ARBA" id="ARBA00023027"/>
    </source>
</evidence>
<dbReference type="PROSITE" id="PS00671">
    <property type="entry name" value="D_2_HYDROXYACID_DH_3"/>
    <property type="match status" value="1"/>
</dbReference>
<dbReference type="SUPFAM" id="SSF51735">
    <property type="entry name" value="NAD(P)-binding Rossmann-fold domains"/>
    <property type="match status" value="1"/>
</dbReference>
<keyword evidence="3" id="KW-0520">NAD</keyword>
<dbReference type="AlphaFoldDB" id="A0A1T0CMJ9"/>
<feature type="domain" description="D-isomer specific 2-hydroxyacid dehydrogenase catalytic" evidence="5">
    <location>
        <begin position="22"/>
        <end position="312"/>
    </location>
</feature>
<protein>
    <submittedName>
        <fullName evidence="7">Hydroxyacid dehydrogenase</fullName>
    </submittedName>
</protein>
<keyword evidence="2 4" id="KW-0560">Oxidoreductase</keyword>
<dbReference type="EMBL" id="MUYV01000013">
    <property type="protein sequence ID" value="OOS23489.1"/>
    <property type="molecule type" value="Genomic_DNA"/>
</dbReference>
<comment type="caution">
    <text evidence="7">The sequence shown here is derived from an EMBL/GenBank/DDBJ whole genome shotgun (WGS) entry which is preliminary data.</text>
</comment>
<dbReference type="SUPFAM" id="SSF52283">
    <property type="entry name" value="Formate/glycerate dehydrogenase catalytic domain-like"/>
    <property type="match status" value="1"/>
</dbReference>
<dbReference type="InterPro" id="IPR006140">
    <property type="entry name" value="D-isomer_DH_NAD-bd"/>
</dbReference>
<evidence type="ECO:0000313" key="8">
    <source>
        <dbReference type="Proteomes" id="UP000190683"/>
    </source>
</evidence>
<dbReference type="InterPro" id="IPR050418">
    <property type="entry name" value="D-iso_2-hydroxyacid_DH_PdxB"/>
</dbReference>
<dbReference type="InterPro" id="IPR036291">
    <property type="entry name" value="NAD(P)-bd_dom_sf"/>
</dbReference>
<dbReference type="PANTHER" id="PTHR43761">
    <property type="entry name" value="D-ISOMER SPECIFIC 2-HYDROXYACID DEHYDROGENASE FAMILY PROTEIN (AFU_ORTHOLOGUE AFUA_1G13630)"/>
    <property type="match status" value="1"/>
</dbReference>
<evidence type="ECO:0000313" key="7">
    <source>
        <dbReference type="EMBL" id="OOS23489.1"/>
    </source>
</evidence>
<dbReference type="Gene3D" id="3.40.50.720">
    <property type="entry name" value="NAD(P)-binding Rossmann-like Domain"/>
    <property type="match status" value="2"/>
</dbReference>
<sequence>MKAVFLDAATFSRQANLPAPDGVSDYQVFDHTANDANLIIERCTDADIIITNKVILDRRIIEALPKLKLIQLTATGMNNIDQAACQDAGVQLFNVAGYSVNTVPEHTLMMMLSVMRAAKHYHQVATDGTWQADGRFCLLDEPLFDLAGQTLGIIGAGAIGRRVGELTKAFGMSVLYAERRGQAPRDDSYTAFETVLADSHIISLHCPLTEDTERLINDQTIALMHNKPLIINVARGGVVDGGSIVRALDSGQIFGYASDVFDDEPFAADDPLLSIMNHPRVLYTPHNAWGSLKAQHKLWQILSAQVSQFIGEHQT</sequence>
<dbReference type="STRING" id="573983.B0681_09445"/>
<keyword evidence="8" id="KW-1185">Reference proteome</keyword>
<dbReference type="GO" id="GO:0051287">
    <property type="term" value="F:NAD binding"/>
    <property type="evidence" value="ECO:0007669"/>
    <property type="project" value="InterPro"/>
</dbReference>
<dbReference type="InterPro" id="IPR006139">
    <property type="entry name" value="D-isomer_2_OHA_DH_cat_dom"/>
</dbReference>
<comment type="similarity">
    <text evidence="1 4">Belongs to the D-isomer specific 2-hydroxyacid dehydrogenase family.</text>
</comment>
<name>A0A1T0CMJ9_9GAMM</name>
<dbReference type="RefSeq" id="WP_078318482.1">
    <property type="nucleotide sequence ID" value="NZ_MUYV01000013.1"/>
</dbReference>
<evidence type="ECO:0000256" key="2">
    <source>
        <dbReference type="ARBA" id="ARBA00023002"/>
    </source>
</evidence>
<evidence type="ECO:0000259" key="6">
    <source>
        <dbReference type="Pfam" id="PF02826"/>
    </source>
</evidence>
<proteinExistence type="inferred from homology"/>
<gene>
    <name evidence="7" type="ORF">B0681_09445</name>
</gene>
<dbReference type="Pfam" id="PF00389">
    <property type="entry name" value="2-Hacid_dh"/>
    <property type="match status" value="1"/>
</dbReference>
<dbReference type="CDD" id="cd12162">
    <property type="entry name" value="2-Hacid_dh_4"/>
    <property type="match status" value="1"/>
</dbReference>
<dbReference type="Pfam" id="PF02826">
    <property type="entry name" value="2-Hacid_dh_C"/>
    <property type="match status" value="1"/>
</dbReference>
<evidence type="ECO:0000256" key="1">
    <source>
        <dbReference type="ARBA" id="ARBA00005854"/>
    </source>
</evidence>
<dbReference type="PANTHER" id="PTHR43761:SF1">
    <property type="entry name" value="D-ISOMER SPECIFIC 2-HYDROXYACID DEHYDROGENASE CATALYTIC DOMAIN-CONTAINING PROTEIN-RELATED"/>
    <property type="match status" value="1"/>
</dbReference>
<organism evidence="7 8">
    <name type="scientific">Moraxella porci DSM 25326</name>
    <dbReference type="NCBI Taxonomy" id="573983"/>
    <lineage>
        <taxon>Bacteria</taxon>
        <taxon>Pseudomonadati</taxon>
        <taxon>Pseudomonadota</taxon>
        <taxon>Gammaproteobacteria</taxon>
        <taxon>Moraxellales</taxon>
        <taxon>Moraxellaceae</taxon>
        <taxon>Moraxella</taxon>
    </lineage>
</organism>
<dbReference type="GO" id="GO:0016616">
    <property type="term" value="F:oxidoreductase activity, acting on the CH-OH group of donors, NAD or NADP as acceptor"/>
    <property type="evidence" value="ECO:0007669"/>
    <property type="project" value="InterPro"/>
</dbReference>
<feature type="domain" description="D-isomer specific 2-hydroxyacid dehydrogenase NAD-binding" evidence="6">
    <location>
        <begin position="108"/>
        <end position="288"/>
    </location>
</feature>
<dbReference type="InterPro" id="IPR029753">
    <property type="entry name" value="D-isomer_DH_CS"/>
</dbReference>
<dbReference type="PROSITE" id="PS00670">
    <property type="entry name" value="D_2_HYDROXYACID_DH_2"/>
    <property type="match status" value="1"/>
</dbReference>
<evidence type="ECO:0000259" key="5">
    <source>
        <dbReference type="Pfam" id="PF00389"/>
    </source>
</evidence>
<dbReference type="Proteomes" id="UP000190683">
    <property type="component" value="Unassembled WGS sequence"/>
</dbReference>
<evidence type="ECO:0000256" key="4">
    <source>
        <dbReference type="RuleBase" id="RU003719"/>
    </source>
</evidence>
<reference evidence="7 8" key="1">
    <citation type="submission" date="2017-02" db="EMBL/GenBank/DDBJ databases">
        <title>Draft genome sequence of Moraxella porci CCUG 54912T type strain.</title>
        <authorList>
            <person name="Salva-Serra F."/>
            <person name="Engstrom-Jakobsson H."/>
            <person name="Thorell K."/>
            <person name="Jaen-Luchoro D."/>
            <person name="Gonzales-Siles L."/>
            <person name="Karlsson R."/>
            <person name="Yazdan S."/>
            <person name="Boulund F."/>
            <person name="Johnning A."/>
            <person name="Engstrand L."/>
            <person name="Kristiansson E."/>
            <person name="Moore E."/>
        </authorList>
    </citation>
    <scope>NUCLEOTIDE SEQUENCE [LARGE SCALE GENOMIC DNA]</scope>
    <source>
        <strain evidence="7 8">CCUG 54912</strain>
    </source>
</reference>
<accession>A0A1T0CMJ9</accession>